<keyword evidence="8" id="KW-1185">Reference proteome</keyword>
<dbReference type="OrthoDB" id="9805576at2"/>
<evidence type="ECO:0000259" key="5">
    <source>
        <dbReference type="Pfam" id="PF00370"/>
    </source>
</evidence>
<evidence type="ECO:0000256" key="2">
    <source>
        <dbReference type="ARBA" id="ARBA00022679"/>
    </source>
</evidence>
<accession>A0A433HVW4</accession>
<evidence type="ECO:0008006" key="9">
    <source>
        <dbReference type="Google" id="ProtNLM"/>
    </source>
</evidence>
<proteinExistence type="inferred from homology"/>
<dbReference type="InterPro" id="IPR043129">
    <property type="entry name" value="ATPase_NBD"/>
</dbReference>
<comment type="similarity">
    <text evidence="1 4">Belongs to the FGGY kinase family.</text>
</comment>
<dbReference type="RefSeq" id="WP_126863207.1">
    <property type="nucleotide sequence ID" value="NZ_JAUSTX010000021.1"/>
</dbReference>
<protein>
    <recommendedName>
        <fullName evidence="9">Xylulose kinase</fullName>
    </recommendedName>
</protein>
<sequence length="506" mass="56613">MAQNQYFIGVDIGTQGTKVSLINDHGVILTSSFQSSNLIRQGNGIVEQNPEEMFSSVVNGIKDVINRSNIDIRKILALGMDGQMAGIMGIDQDWNAVTPYDSWLDTRCEKYMPMIKEWGEEDFIRITGCPVTYAHGPKILWWKYERPDVYKKIDKFILPTAYVAGRLAGLNAENAYIDYTHLHFSGFGDLLHNTWSEDLLQTLKVNKDKMPKIVSPWDIIGHLTKQYAEKCGLVEGIPIVAGCGDTAATILGAGVTSKGTILDVAGTASVLSSCVDEYKPDIETKTLIYARSVLPSLWTPLAYINGGGQCLAWFRDLQHSEQKKIGFDQLNAGAAQVKEGSNGLFFIPHFAGRVCPNNPLLRGSWLGLDWSHNKFHMYRSILESIAYEYKCYLDTIKELIKDIEFTNVNVVGGGAKSDLFNSVKADVLNVPYTTLNNNDTAIVANAVIAGYGIGFYQDIPQTMNRIVRKNKRYVPKVENHHFYKQYAESYKEILESLTPIYQKIQC</sequence>
<evidence type="ECO:0000256" key="3">
    <source>
        <dbReference type="ARBA" id="ARBA00022777"/>
    </source>
</evidence>
<dbReference type="GO" id="GO:0016773">
    <property type="term" value="F:phosphotransferase activity, alcohol group as acceptor"/>
    <property type="evidence" value="ECO:0007669"/>
    <property type="project" value="InterPro"/>
</dbReference>
<dbReference type="InterPro" id="IPR000577">
    <property type="entry name" value="Carb_kinase_FGGY"/>
</dbReference>
<dbReference type="SUPFAM" id="SSF53067">
    <property type="entry name" value="Actin-like ATPase domain"/>
    <property type="match status" value="2"/>
</dbReference>
<dbReference type="EMBL" id="RYZZ01000002">
    <property type="protein sequence ID" value="RUQ32447.1"/>
    <property type="molecule type" value="Genomic_DNA"/>
</dbReference>
<dbReference type="AlphaFoldDB" id="A0A433HVW4"/>
<feature type="domain" description="Carbohydrate kinase FGGY C-terminal" evidence="6">
    <location>
        <begin position="265"/>
        <end position="451"/>
    </location>
</feature>
<dbReference type="PANTHER" id="PTHR43095:SF5">
    <property type="entry name" value="XYLULOSE KINASE"/>
    <property type="match status" value="1"/>
</dbReference>
<dbReference type="InterPro" id="IPR018484">
    <property type="entry name" value="FGGY_N"/>
</dbReference>
<evidence type="ECO:0000256" key="1">
    <source>
        <dbReference type="ARBA" id="ARBA00009156"/>
    </source>
</evidence>
<dbReference type="CDD" id="cd00366">
    <property type="entry name" value="ASKHA_NBD_FGGY"/>
    <property type="match status" value="1"/>
</dbReference>
<dbReference type="InterPro" id="IPR018483">
    <property type="entry name" value="Carb_kinase_FGGY_CS"/>
</dbReference>
<organism evidence="7 8">
    <name type="scientific">Peribacillus cavernae</name>
    <dbReference type="NCBI Taxonomy" id="1674310"/>
    <lineage>
        <taxon>Bacteria</taxon>
        <taxon>Bacillati</taxon>
        <taxon>Bacillota</taxon>
        <taxon>Bacilli</taxon>
        <taxon>Bacillales</taxon>
        <taxon>Bacillaceae</taxon>
        <taxon>Peribacillus</taxon>
    </lineage>
</organism>
<dbReference type="GO" id="GO:0016301">
    <property type="term" value="F:kinase activity"/>
    <property type="evidence" value="ECO:0007669"/>
    <property type="project" value="UniProtKB-KW"/>
</dbReference>
<keyword evidence="3 4" id="KW-0418">Kinase</keyword>
<evidence type="ECO:0000313" key="8">
    <source>
        <dbReference type="Proteomes" id="UP000267430"/>
    </source>
</evidence>
<keyword evidence="2 4" id="KW-0808">Transferase</keyword>
<evidence type="ECO:0000259" key="6">
    <source>
        <dbReference type="Pfam" id="PF02782"/>
    </source>
</evidence>
<dbReference type="PIRSF" id="PIRSF000538">
    <property type="entry name" value="GlpK"/>
    <property type="match status" value="1"/>
</dbReference>
<dbReference type="Proteomes" id="UP000267430">
    <property type="component" value="Unassembled WGS sequence"/>
</dbReference>
<feature type="domain" description="Carbohydrate kinase FGGY N-terminal" evidence="5">
    <location>
        <begin position="6"/>
        <end position="252"/>
    </location>
</feature>
<dbReference type="PROSITE" id="PS00445">
    <property type="entry name" value="FGGY_KINASES_2"/>
    <property type="match status" value="1"/>
</dbReference>
<evidence type="ECO:0000256" key="4">
    <source>
        <dbReference type="RuleBase" id="RU003733"/>
    </source>
</evidence>
<gene>
    <name evidence="7" type="ORF">ELQ35_02095</name>
</gene>
<dbReference type="Pfam" id="PF02782">
    <property type="entry name" value="FGGY_C"/>
    <property type="match status" value="1"/>
</dbReference>
<dbReference type="InterPro" id="IPR018485">
    <property type="entry name" value="FGGY_C"/>
</dbReference>
<dbReference type="Gene3D" id="3.30.420.40">
    <property type="match status" value="2"/>
</dbReference>
<comment type="caution">
    <text evidence="7">The sequence shown here is derived from an EMBL/GenBank/DDBJ whole genome shotgun (WGS) entry which is preliminary data.</text>
</comment>
<dbReference type="InterPro" id="IPR050406">
    <property type="entry name" value="FGGY_Carb_Kinase"/>
</dbReference>
<dbReference type="PANTHER" id="PTHR43095">
    <property type="entry name" value="SUGAR KINASE"/>
    <property type="match status" value="1"/>
</dbReference>
<evidence type="ECO:0000313" key="7">
    <source>
        <dbReference type="EMBL" id="RUQ32447.1"/>
    </source>
</evidence>
<dbReference type="Pfam" id="PF00370">
    <property type="entry name" value="FGGY_N"/>
    <property type="match status" value="1"/>
</dbReference>
<dbReference type="GO" id="GO:0005975">
    <property type="term" value="P:carbohydrate metabolic process"/>
    <property type="evidence" value="ECO:0007669"/>
    <property type="project" value="InterPro"/>
</dbReference>
<reference evidence="7 8" key="1">
    <citation type="submission" date="2018-12" db="EMBL/GenBank/DDBJ databases">
        <title>Bacillus chawlae sp. nov., Bacillus glennii sp. nov., and Bacillus saganii sp. nov. Isolated from the Vehicle Assembly Building at Kennedy Space Center where the Viking Spacecraft were Assembled.</title>
        <authorList>
            <person name="Seuylemezian A."/>
            <person name="Vaishampayan P."/>
        </authorList>
    </citation>
    <scope>NUCLEOTIDE SEQUENCE [LARGE SCALE GENOMIC DNA]</scope>
    <source>
        <strain evidence="7 8">L5</strain>
    </source>
</reference>
<name>A0A433HVW4_9BACI</name>